<accession>A0AAD6YBJ3</accession>
<dbReference type="PANTHER" id="PTHR40465">
    <property type="entry name" value="CHROMOSOME 1, WHOLE GENOME SHOTGUN SEQUENCE"/>
    <property type="match status" value="1"/>
</dbReference>
<gene>
    <name evidence="4" type="ORF">GGX14DRAFT_567455</name>
</gene>
<dbReference type="PANTHER" id="PTHR40465:SF1">
    <property type="entry name" value="DUF6534 DOMAIN-CONTAINING PROTEIN"/>
    <property type="match status" value="1"/>
</dbReference>
<evidence type="ECO:0000256" key="2">
    <source>
        <dbReference type="SAM" id="Phobius"/>
    </source>
</evidence>
<evidence type="ECO:0000313" key="4">
    <source>
        <dbReference type="EMBL" id="KAJ7207509.1"/>
    </source>
</evidence>
<keyword evidence="2" id="KW-0812">Transmembrane</keyword>
<feature type="transmembrane region" description="Helical" evidence="2">
    <location>
        <begin position="69"/>
        <end position="93"/>
    </location>
</feature>
<reference evidence="4" key="1">
    <citation type="submission" date="2023-03" db="EMBL/GenBank/DDBJ databases">
        <title>Massive genome expansion in bonnet fungi (Mycena s.s.) driven by repeated elements and novel gene families across ecological guilds.</title>
        <authorList>
            <consortium name="Lawrence Berkeley National Laboratory"/>
            <person name="Harder C.B."/>
            <person name="Miyauchi S."/>
            <person name="Viragh M."/>
            <person name="Kuo A."/>
            <person name="Thoen E."/>
            <person name="Andreopoulos B."/>
            <person name="Lu D."/>
            <person name="Skrede I."/>
            <person name="Drula E."/>
            <person name="Henrissat B."/>
            <person name="Morin E."/>
            <person name="Kohler A."/>
            <person name="Barry K."/>
            <person name="LaButti K."/>
            <person name="Morin E."/>
            <person name="Salamov A."/>
            <person name="Lipzen A."/>
            <person name="Mereny Z."/>
            <person name="Hegedus B."/>
            <person name="Baldrian P."/>
            <person name="Stursova M."/>
            <person name="Weitz H."/>
            <person name="Taylor A."/>
            <person name="Grigoriev I.V."/>
            <person name="Nagy L.G."/>
            <person name="Martin F."/>
            <person name="Kauserud H."/>
        </authorList>
    </citation>
    <scope>NUCLEOTIDE SEQUENCE</scope>
    <source>
        <strain evidence="4">9144</strain>
    </source>
</reference>
<feature type="transmembrane region" description="Helical" evidence="2">
    <location>
        <begin position="158"/>
        <end position="174"/>
    </location>
</feature>
<protein>
    <recommendedName>
        <fullName evidence="3">DUF6534 domain-containing protein</fullName>
    </recommendedName>
</protein>
<dbReference type="Proteomes" id="UP001219525">
    <property type="component" value="Unassembled WGS sequence"/>
</dbReference>
<feature type="region of interest" description="Disordered" evidence="1">
    <location>
        <begin position="338"/>
        <end position="362"/>
    </location>
</feature>
<name>A0AAD6YBJ3_9AGAR</name>
<feature type="transmembrane region" description="Helical" evidence="2">
    <location>
        <begin position="256"/>
        <end position="282"/>
    </location>
</feature>
<keyword evidence="2" id="KW-0472">Membrane</keyword>
<comment type="caution">
    <text evidence="4">The sequence shown here is derived from an EMBL/GenBank/DDBJ whole genome shotgun (WGS) entry which is preliminary data.</text>
</comment>
<dbReference type="Pfam" id="PF20152">
    <property type="entry name" value="DUF6534"/>
    <property type="match status" value="1"/>
</dbReference>
<organism evidence="4 5">
    <name type="scientific">Mycena pura</name>
    <dbReference type="NCBI Taxonomy" id="153505"/>
    <lineage>
        <taxon>Eukaryota</taxon>
        <taxon>Fungi</taxon>
        <taxon>Dikarya</taxon>
        <taxon>Basidiomycota</taxon>
        <taxon>Agaricomycotina</taxon>
        <taxon>Agaricomycetes</taxon>
        <taxon>Agaricomycetidae</taxon>
        <taxon>Agaricales</taxon>
        <taxon>Marasmiineae</taxon>
        <taxon>Mycenaceae</taxon>
        <taxon>Mycena</taxon>
    </lineage>
</organism>
<evidence type="ECO:0000313" key="5">
    <source>
        <dbReference type="Proteomes" id="UP001219525"/>
    </source>
</evidence>
<sequence length="394" mass="44286">MSLYKDTFWRTWYSFLLLGTMAQDLKDMRSTIGATIAGCMVSVGLSAVVGFQTFLYFQIFPTDSLRYKLLVGWVWLFDAAHTILICTSIWQYAVNNFNNPDFVVDIVPTLAVHISFLQHLRVLRGYLLQIAVAMTAITTLTVNVFYGWRIHKMSNGNWVLTSLISALLVVRTGMKSAYESDVDLANRFHLQGLAFVTTVEMILTKTFSNFNDNFIHVLTAGLSTSAATDIVISLARYYYLRNLQRGYPGTQEMVDAVLVFTINDGCLTCGVVIAAIACLLHMPTNFVWLGIYFSIAKLYSNSVLATLNLRNWYRHRQRPVGIPLTHQRPQAFRNAVAISTGTGRTSTDKTRKSPVPSGTKELEGMPSKMEVFVDRQVEYNVGELEDSEDTRSAI</sequence>
<proteinExistence type="predicted"/>
<dbReference type="InterPro" id="IPR045339">
    <property type="entry name" value="DUF6534"/>
</dbReference>
<dbReference type="AlphaFoldDB" id="A0AAD6YBJ3"/>
<feature type="transmembrane region" description="Helical" evidence="2">
    <location>
        <begin position="214"/>
        <end position="235"/>
    </location>
</feature>
<keyword evidence="5" id="KW-1185">Reference proteome</keyword>
<evidence type="ECO:0000256" key="1">
    <source>
        <dbReference type="SAM" id="MobiDB-lite"/>
    </source>
</evidence>
<feature type="domain" description="DUF6534" evidence="3">
    <location>
        <begin position="225"/>
        <end position="311"/>
    </location>
</feature>
<evidence type="ECO:0000259" key="3">
    <source>
        <dbReference type="Pfam" id="PF20152"/>
    </source>
</evidence>
<feature type="transmembrane region" description="Helical" evidence="2">
    <location>
        <begin position="32"/>
        <end position="57"/>
    </location>
</feature>
<dbReference type="EMBL" id="JARJCW010000036">
    <property type="protein sequence ID" value="KAJ7207509.1"/>
    <property type="molecule type" value="Genomic_DNA"/>
</dbReference>
<keyword evidence="2" id="KW-1133">Transmembrane helix</keyword>
<feature type="transmembrane region" description="Helical" evidence="2">
    <location>
        <begin position="288"/>
        <end position="309"/>
    </location>
</feature>
<feature type="transmembrane region" description="Helical" evidence="2">
    <location>
        <begin position="126"/>
        <end position="146"/>
    </location>
</feature>